<evidence type="ECO:0000256" key="6">
    <source>
        <dbReference type="ARBA" id="ARBA00022801"/>
    </source>
</evidence>
<dbReference type="GO" id="GO:0004525">
    <property type="term" value="F:ribonuclease III activity"/>
    <property type="evidence" value="ECO:0007669"/>
    <property type="project" value="UniProtKB-EC"/>
</dbReference>
<dbReference type="InterPro" id="IPR014720">
    <property type="entry name" value="dsRBD_dom"/>
</dbReference>
<accession>E6PGH4</accession>
<dbReference type="PANTHER" id="PTHR11207:SF0">
    <property type="entry name" value="RIBONUCLEASE 3"/>
    <property type="match status" value="1"/>
</dbReference>
<dbReference type="PROSITE" id="PS50142">
    <property type="entry name" value="RNASE_3_2"/>
    <property type="match status" value="1"/>
</dbReference>
<feature type="domain" description="DRBM" evidence="8">
    <location>
        <begin position="162"/>
        <end position="230"/>
    </location>
</feature>
<proteinExistence type="inferred from homology"/>
<evidence type="ECO:0000256" key="2">
    <source>
        <dbReference type="ARBA" id="ARBA00010183"/>
    </source>
</evidence>
<name>E6PGH4_9ZZZZ</name>
<dbReference type="FunFam" id="1.10.1520.10:FF:000001">
    <property type="entry name" value="Ribonuclease 3"/>
    <property type="match status" value="1"/>
</dbReference>
<feature type="domain" description="RNase III" evidence="9">
    <location>
        <begin position="10"/>
        <end position="137"/>
    </location>
</feature>
<evidence type="ECO:0000256" key="3">
    <source>
        <dbReference type="ARBA" id="ARBA00012177"/>
    </source>
</evidence>
<dbReference type="GO" id="GO:0003725">
    <property type="term" value="F:double-stranded RNA binding"/>
    <property type="evidence" value="ECO:0007669"/>
    <property type="project" value="TreeGrafter"/>
</dbReference>
<dbReference type="SUPFAM" id="SSF54768">
    <property type="entry name" value="dsRNA-binding domain-like"/>
    <property type="match status" value="1"/>
</dbReference>
<keyword evidence="4" id="KW-0540">Nuclease</keyword>
<dbReference type="HAMAP" id="MF_00104">
    <property type="entry name" value="RNase_III"/>
    <property type="match status" value="1"/>
</dbReference>
<dbReference type="InterPro" id="IPR036389">
    <property type="entry name" value="RNase_III_sf"/>
</dbReference>
<evidence type="ECO:0000259" key="8">
    <source>
        <dbReference type="PROSITE" id="PS50137"/>
    </source>
</evidence>
<evidence type="ECO:0000259" key="9">
    <source>
        <dbReference type="PROSITE" id="PS50142"/>
    </source>
</evidence>
<dbReference type="PANTHER" id="PTHR11207">
    <property type="entry name" value="RIBONUCLEASE III"/>
    <property type="match status" value="1"/>
</dbReference>
<keyword evidence="7" id="KW-0694">RNA-binding</keyword>
<sequence length="238" mass="25591">MAGEARRRRVRAWLRLAGVRTVGKLEHIELALRHGSFARERGGESNERLEFLGDSVLGFIVATWLYETFPTLTEGELTLRKARIVKDEALAVSAARLGFDDAIELGVGMRNAGGTENASILANTFEAFVAALYLQFGIEAARKFVLDQHVARVDLDPLALVDPKTRLQQYTQAHALGLPSYDDRGEGTPQRPAFTSTVCIDGRPLGSGSGASKRAAQQAAAIAALRTLESASGAQGIS</sequence>
<evidence type="ECO:0000256" key="7">
    <source>
        <dbReference type="ARBA" id="ARBA00022884"/>
    </source>
</evidence>
<dbReference type="PROSITE" id="PS50137">
    <property type="entry name" value="DS_RBD"/>
    <property type="match status" value="1"/>
</dbReference>
<dbReference type="InterPro" id="IPR011907">
    <property type="entry name" value="RNase_III"/>
</dbReference>
<protein>
    <recommendedName>
        <fullName evidence="3">ribonuclease III</fullName>
        <ecNumber evidence="3">3.1.26.3</ecNumber>
    </recommendedName>
</protein>
<dbReference type="InterPro" id="IPR000999">
    <property type="entry name" value="RNase_III_dom"/>
</dbReference>
<comment type="catalytic activity">
    <reaction evidence="1">
        <text>Endonucleolytic cleavage to 5'-phosphomonoester.</text>
        <dbReference type="EC" id="3.1.26.3"/>
    </reaction>
</comment>
<keyword evidence="5" id="KW-0255">Endonuclease</keyword>
<dbReference type="CDD" id="cd00593">
    <property type="entry name" value="RIBOc"/>
    <property type="match status" value="1"/>
</dbReference>
<organism evidence="10">
    <name type="scientific">mine drainage metagenome</name>
    <dbReference type="NCBI Taxonomy" id="410659"/>
    <lineage>
        <taxon>unclassified sequences</taxon>
        <taxon>metagenomes</taxon>
        <taxon>ecological metagenomes</taxon>
    </lineage>
</organism>
<dbReference type="GO" id="GO:0010468">
    <property type="term" value="P:regulation of gene expression"/>
    <property type="evidence" value="ECO:0007669"/>
    <property type="project" value="TreeGrafter"/>
</dbReference>
<dbReference type="Pfam" id="PF00035">
    <property type="entry name" value="dsrm"/>
    <property type="match status" value="1"/>
</dbReference>
<dbReference type="EC" id="3.1.26.3" evidence="3"/>
<dbReference type="CDD" id="cd10845">
    <property type="entry name" value="DSRM_RNAse_III_family"/>
    <property type="match status" value="1"/>
</dbReference>
<dbReference type="EMBL" id="CABL01000011">
    <property type="protein sequence ID" value="CBH75562.1"/>
    <property type="molecule type" value="Genomic_DNA"/>
</dbReference>
<dbReference type="GO" id="GO:0006364">
    <property type="term" value="P:rRNA processing"/>
    <property type="evidence" value="ECO:0007669"/>
    <property type="project" value="InterPro"/>
</dbReference>
<dbReference type="AlphaFoldDB" id="E6PGH4"/>
<evidence type="ECO:0000256" key="5">
    <source>
        <dbReference type="ARBA" id="ARBA00022759"/>
    </source>
</evidence>
<evidence type="ECO:0000256" key="4">
    <source>
        <dbReference type="ARBA" id="ARBA00022722"/>
    </source>
</evidence>
<dbReference type="SMART" id="SM00535">
    <property type="entry name" value="RIBOc"/>
    <property type="match status" value="1"/>
</dbReference>
<gene>
    <name evidence="10" type="primary">rnc</name>
    <name evidence="10" type="ORF">CARN1_2632</name>
</gene>
<evidence type="ECO:0000256" key="1">
    <source>
        <dbReference type="ARBA" id="ARBA00000109"/>
    </source>
</evidence>
<dbReference type="SMART" id="SM00358">
    <property type="entry name" value="DSRM"/>
    <property type="match status" value="1"/>
</dbReference>
<comment type="caution">
    <text evidence="10">The sequence shown here is derived from an EMBL/GenBank/DDBJ whole genome shotgun (WGS) entry which is preliminary data.</text>
</comment>
<reference evidence="10" key="1">
    <citation type="submission" date="2009-10" db="EMBL/GenBank/DDBJ databases">
        <title>Diversity of trophic interactions inside an arsenic-rich microbial ecosystem.</title>
        <authorList>
            <person name="Bertin P.N."/>
            <person name="Heinrich-Salmeron A."/>
            <person name="Pelletier E."/>
            <person name="Goulhen-Chollet F."/>
            <person name="Arsene-Ploetze F."/>
            <person name="Gallien S."/>
            <person name="Calteau A."/>
            <person name="Vallenet D."/>
            <person name="Casiot C."/>
            <person name="Chane-Woon-Ming B."/>
            <person name="Giloteaux L."/>
            <person name="Barakat M."/>
            <person name="Bonnefoy V."/>
            <person name="Bruneel O."/>
            <person name="Chandler M."/>
            <person name="Cleiss J."/>
            <person name="Duran R."/>
            <person name="Elbaz-Poulichet F."/>
            <person name="Fonknechten N."/>
            <person name="Lauga B."/>
            <person name="Mornico D."/>
            <person name="Ortet P."/>
            <person name="Schaeffer C."/>
            <person name="Siguier P."/>
            <person name="Alexander Thil Smith A."/>
            <person name="Van Dorsselaer A."/>
            <person name="Weissenbach J."/>
            <person name="Medigue C."/>
            <person name="Le Paslier D."/>
        </authorList>
    </citation>
    <scope>NUCLEOTIDE SEQUENCE</scope>
</reference>
<keyword evidence="6 10" id="KW-0378">Hydrolase</keyword>
<evidence type="ECO:0000313" key="10">
    <source>
        <dbReference type="EMBL" id="CBH75562.1"/>
    </source>
</evidence>
<dbReference type="PROSITE" id="PS00517">
    <property type="entry name" value="RNASE_3_1"/>
    <property type="match status" value="1"/>
</dbReference>
<dbReference type="Gene3D" id="1.10.1520.10">
    <property type="entry name" value="Ribonuclease III domain"/>
    <property type="match status" value="1"/>
</dbReference>
<comment type="similarity">
    <text evidence="2">Belongs to the ribonuclease III family.</text>
</comment>
<dbReference type="SUPFAM" id="SSF69065">
    <property type="entry name" value="RNase III domain-like"/>
    <property type="match status" value="1"/>
</dbReference>
<dbReference type="Gene3D" id="3.30.160.20">
    <property type="match status" value="1"/>
</dbReference>
<dbReference type="Pfam" id="PF14622">
    <property type="entry name" value="Ribonucleas_3_3"/>
    <property type="match status" value="1"/>
</dbReference>
<dbReference type="NCBIfam" id="TIGR02191">
    <property type="entry name" value="RNaseIII"/>
    <property type="match status" value="1"/>
</dbReference>